<keyword evidence="2" id="KW-1003">Cell membrane</keyword>
<keyword evidence="3 7" id="KW-0812">Transmembrane</keyword>
<feature type="compositionally biased region" description="Basic and acidic residues" evidence="6">
    <location>
        <begin position="53"/>
        <end position="68"/>
    </location>
</feature>
<feature type="compositionally biased region" description="Basic residues" evidence="6">
    <location>
        <begin position="37"/>
        <end position="50"/>
    </location>
</feature>
<feature type="transmembrane region" description="Helical" evidence="7">
    <location>
        <begin position="332"/>
        <end position="356"/>
    </location>
</feature>
<accession>A0ABP5URQ3</accession>
<keyword evidence="4 7" id="KW-1133">Transmembrane helix</keyword>
<feature type="compositionally biased region" description="Basic and acidic residues" evidence="6">
    <location>
        <begin position="407"/>
        <end position="430"/>
    </location>
</feature>
<gene>
    <name evidence="8" type="ORF">GCM10010255_12190</name>
</gene>
<dbReference type="NCBIfam" id="TIGR00765">
    <property type="entry name" value="yihY_not_rbn"/>
    <property type="match status" value="1"/>
</dbReference>
<sequence>MRPTRRPASEAVPPLTRRGPQAPGTGRATALVPGAPHLRRPFPRRTRVGRIRLAPERRSRVSARKELSSQRLRHRRDTVHQGRGLEPGEAQRRDVEAYGREDESERFGPSAEVERRAPKALTRMPKRSWWAVLRGTFKEFKDDELVDRAASLTYYGILSLFPALLVLVSVLGITGQSTTRQVLDNVQQLTPGAARDVIRNAVQQMEGRGGVGSVMAIVGLALAVWSASGYVAAFIRTSNAVYDMPEGRPVWLVLPLRLVVTVVLMILAVVSALSVVFTGALARQAGKVLGIGDTAITVWSIAKWPVLVFLVSLMIAILYWASPNARVRGFRWITPGSFLALVIWMIASAGFAVYVANFASYNKTYGTFAGVIVFLVWLWITNVAVLLGLEFDAETARQRAVVGGHPPHKEPYVHPRDTRKWDEDDRRRLE</sequence>
<feature type="region of interest" description="Disordered" evidence="6">
    <location>
        <begin position="1"/>
        <end position="113"/>
    </location>
</feature>
<feature type="compositionally biased region" description="Basic and acidic residues" evidence="6">
    <location>
        <begin position="89"/>
        <end position="113"/>
    </location>
</feature>
<feature type="transmembrane region" description="Helical" evidence="7">
    <location>
        <begin position="152"/>
        <end position="173"/>
    </location>
</feature>
<dbReference type="Proteomes" id="UP001499986">
    <property type="component" value="Unassembled WGS sequence"/>
</dbReference>
<keyword evidence="9" id="KW-1185">Reference proteome</keyword>
<feature type="region of interest" description="Disordered" evidence="6">
    <location>
        <begin position="402"/>
        <end position="430"/>
    </location>
</feature>
<feature type="transmembrane region" description="Helical" evidence="7">
    <location>
        <begin position="256"/>
        <end position="281"/>
    </location>
</feature>
<feature type="transmembrane region" description="Helical" evidence="7">
    <location>
        <begin position="368"/>
        <end position="389"/>
    </location>
</feature>
<dbReference type="Pfam" id="PF03631">
    <property type="entry name" value="Virul_fac_BrkB"/>
    <property type="match status" value="1"/>
</dbReference>
<dbReference type="InterPro" id="IPR017039">
    <property type="entry name" value="Virul_fac_BrkB"/>
</dbReference>
<evidence type="ECO:0000256" key="7">
    <source>
        <dbReference type="SAM" id="Phobius"/>
    </source>
</evidence>
<keyword evidence="5 7" id="KW-0472">Membrane</keyword>
<evidence type="ECO:0000256" key="3">
    <source>
        <dbReference type="ARBA" id="ARBA00022692"/>
    </source>
</evidence>
<evidence type="ECO:0000313" key="8">
    <source>
        <dbReference type="EMBL" id="GAA2386418.1"/>
    </source>
</evidence>
<organism evidence="8 9">
    <name type="scientific">Streptomyces coeruleofuscus</name>
    <dbReference type="NCBI Taxonomy" id="66879"/>
    <lineage>
        <taxon>Bacteria</taxon>
        <taxon>Bacillati</taxon>
        <taxon>Actinomycetota</taxon>
        <taxon>Actinomycetes</taxon>
        <taxon>Kitasatosporales</taxon>
        <taxon>Streptomycetaceae</taxon>
        <taxon>Streptomyces</taxon>
    </lineage>
</organism>
<reference evidence="9" key="1">
    <citation type="journal article" date="2019" name="Int. J. Syst. Evol. Microbiol.">
        <title>The Global Catalogue of Microorganisms (GCM) 10K type strain sequencing project: providing services to taxonomists for standard genome sequencing and annotation.</title>
        <authorList>
            <consortium name="The Broad Institute Genomics Platform"/>
            <consortium name="The Broad Institute Genome Sequencing Center for Infectious Disease"/>
            <person name="Wu L."/>
            <person name="Ma J."/>
        </authorList>
    </citation>
    <scope>NUCLEOTIDE SEQUENCE [LARGE SCALE GENOMIC DNA]</scope>
    <source>
        <strain evidence="9">JCM 4358</strain>
    </source>
</reference>
<evidence type="ECO:0000313" key="9">
    <source>
        <dbReference type="Proteomes" id="UP001499986"/>
    </source>
</evidence>
<dbReference type="EMBL" id="BAAASE010000001">
    <property type="protein sequence ID" value="GAA2386418.1"/>
    <property type="molecule type" value="Genomic_DNA"/>
</dbReference>
<feature type="transmembrane region" description="Helical" evidence="7">
    <location>
        <begin position="214"/>
        <end position="235"/>
    </location>
</feature>
<feature type="transmembrane region" description="Helical" evidence="7">
    <location>
        <begin position="301"/>
        <end position="320"/>
    </location>
</feature>
<protein>
    <submittedName>
        <fullName evidence="8">YihY/virulence factor BrkB family protein</fullName>
    </submittedName>
</protein>
<comment type="caution">
    <text evidence="8">The sequence shown here is derived from an EMBL/GenBank/DDBJ whole genome shotgun (WGS) entry which is preliminary data.</text>
</comment>
<evidence type="ECO:0000256" key="5">
    <source>
        <dbReference type="ARBA" id="ARBA00023136"/>
    </source>
</evidence>
<dbReference type="PANTHER" id="PTHR30213:SF0">
    <property type="entry name" value="UPF0761 MEMBRANE PROTEIN YIHY"/>
    <property type="match status" value="1"/>
</dbReference>
<evidence type="ECO:0000256" key="4">
    <source>
        <dbReference type="ARBA" id="ARBA00022989"/>
    </source>
</evidence>
<proteinExistence type="predicted"/>
<evidence type="ECO:0000256" key="6">
    <source>
        <dbReference type="SAM" id="MobiDB-lite"/>
    </source>
</evidence>
<evidence type="ECO:0000256" key="1">
    <source>
        <dbReference type="ARBA" id="ARBA00004651"/>
    </source>
</evidence>
<name>A0ABP5URQ3_9ACTN</name>
<comment type="subcellular location">
    <subcellularLocation>
        <location evidence="1">Cell membrane</location>
        <topology evidence="1">Multi-pass membrane protein</topology>
    </subcellularLocation>
</comment>
<evidence type="ECO:0000256" key="2">
    <source>
        <dbReference type="ARBA" id="ARBA00022475"/>
    </source>
</evidence>
<dbReference type="PANTHER" id="PTHR30213">
    <property type="entry name" value="INNER MEMBRANE PROTEIN YHJD"/>
    <property type="match status" value="1"/>
</dbReference>